<sequence length="101" mass="11162">MGRGTSALQGSRRTLSPALQRQEGQQRQCRLGRGSSIPADILFFFPLRSRSSCGARSGPAFRSRSPQPAPQERPYVPEKKSYSLLIVRILEIQCLKATADS</sequence>
<feature type="compositionally biased region" description="Polar residues" evidence="1">
    <location>
        <begin position="1"/>
        <end position="28"/>
    </location>
</feature>
<dbReference type="AlphaFoldDB" id="A0AAV7WMF9"/>
<feature type="region of interest" description="Disordered" evidence="1">
    <location>
        <begin position="52"/>
        <end position="75"/>
    </location>
</feature>
<comment type="caution">
    <text evidence="2">The sequence shown here is derived from an EMBL/GenBank/DDBJ whole genome shotgun (WGS) entry which is preliminary data.</text>
</comment>
<organism evidence="2 3">
    <name type="scientific">Pleurodeles waltl</name>
    <name type="common">Iberian ribbed newt</name>
    <dbReference type="NCBI Taxonomy" id="8319"/>
    <lineage>
        <taxon>Eukaryota</taxon>
        <taxon>Metazoa</taxon>
        <taxon>Chordata</taxon>
        <taxon>Craniata</taxon>
        <taxon>Vertebrata</taxon>
        <taxon>Euteleostomi</taxon>
        <taxon>Amphibia</taxon>
        <taxon>Batrachia</taxon>
        <taxon>Caudata</taxon>
        <taxon>Salamandroidea</taxon>
        <taxon>Salamandridae</taxon>
        <taxon>Pleurodelinae</taxon>
        <taxon>Pleurodeles</taxon>
    </lineage>
</organism>
<dbReference type="Proteomes" id="UP001066276">
    <property type="component" value="Chromosome 1_1"/>
</dbReference>
<evidence type="ECO:0000313" key="3">
    <source>
        <dbReference type="Proteomes" id="UP001066276"/>
    </source>
</evidence>
<dbReference type="EMBL" id="JANPWB010000001">
    <property type="protein sequence ID" value="KAJ1213174.1"/>
    <property type="molecule type" value="Genomic_DNA"/>
</dbReference>
<accession>A0AAV7WMF9</accession>
<protein>
    <submittedName>
        <fullName evidence="2">Uncharacterized protein</fullName>
    </submittedName>
</protein>
<reference evidence="2" key="1">
    <citation type="journal article" date="2022" name="bioRxiv">
        <title>Sequencing and chromosome-scale assembly of the giantPleurodeles waltlgenome.</title>
        <authorList>
            <person name="Brown T."/>
            <person name="Elewa A."/>
            <person name="Iarovenko S."/>
            <person name="Subramanian E."/>
            <person name="Araus A.J."/>
            <person name="Petzold A."/>
            <person name="Susuki M."/>
            <person name="Suzuki K.-i.T."/>
            <person name="Hayashi T."/>
            <person name="Toyoda A."/>
            <person name="Oliveira C."/>
            <person name="Osipova E."/>
            <person name="Leigh N.D."/>
            <person name="Simon A."/>
            <person name="Yun M.H."/>
        </authorList>
    </citation>
    <scope>NUCLEOTIDE SEQUENCE</scope>
    <source>
        <strain evidence="2">20211129_DDA</strain>
        <tissue evidence="2">Liver</tissue>
    </source>
</reference>
<name>A0AAV7WMF9_PLEWA</name>
<evidence type="ECO:0000313" key="2">
    <source>
        <dbReference type="EMBL" id="KAJ1213174.1"/>
    </source>
</evidence>
<proteinExistence type="predicted"/>
<gene>
    <name evidence="2" type="ORF">NDU88_000813</name>
</gene>
<feature type="region of interest" description="Disordered" evidence="1">
    <location>
        <begin position="1"/>
        <end position="32"/>
    </location>
</feature>
<keyword evidence="3" id="KW-1185">Reference proteome</keyword>
<evidence type="ECO:0000256" key="1">
    <source>
        <dbReference type="SAM" id="MobiDB-lite"/>
    </source>
</evidence>